<keyword evidence="10" id="KW-1185">Reference proteome</keyword>
<sequence>MFTVRNALVVPLCAWMVLSPSESQAAPSDAPVAATASRDAADSAAGAANSARGAADSAPVEGSAIHGATMSLERAVSLAAERNESALAAQQRAQAAEARVARARAFFFPELSATGTYTRRSNQSTREVGGQRVVLQRYNAFGANIVARMTLFDARGFPLYRAARLEGEAVGLEAVEARRQVGFEAANAFLITLQEQQVFQAAEQRLAFARQSQADAEARAKGGLASTNDVTRAEVEVATAEVALISARNLAETSRLELGYLLVEPVEGGLAAPQALLDDAARPLDAHNALIPGAVERRPDILASRLRVESLEANALEPLARLLPALGVAATYRLTNESGLTGRTGDGFLSADLTWNLFDGGERYAERYERVALARAAALEQQASTRRVDVDIQRARVALENAQAALTQSELATRAARRNAEEQGILYRQGLATALTVADASLQQFEAEVALARSRYALGVALLGLRAAVGLDPLGKEP</sequence>
<proteinExistence type="inferred from homology"/>
<comment type="similarity">
    <text evidence="2">Belongs to the outer membrane factor (OMF) (TC 1.B.17) family.</text>
</comment>
<evidence type="ECO:0000256" key="5">
    <source>
        <dbReference type="ARBA" id="ARBA00022692"/>
    </source>
</evidence>
<dbReference type="Proteomes" id="UP000663090">
    <property type="component" value="Chromosome"/>
</dbReference>
<dbReference type="RefSeq" id="WP_206717430.1">
    <property type="nucleotide sequence ID" value="NZ_CP071091.1"/>
</dbReference>
<evidence type="ECO:0000256" key="3">
    <source>
        <dbReference type="ARBA" id="ARBA00022448"/>
    </source>
</evidence>
<evidence type="ECO:0000313" key="9">
    <source>
        <dbReference type="EMBL" id="QSQ15738.1"/>
    </source>
</evidence>
<name>A0ABX7NAQ5_9BACT</name>
<dbReference type="SUPFAM" id="SSF56954">
    <property type="entry name" value="Outer membrane efflux proteins (OEP)"/>
    <property type="match status" value="1"/>
</dbReference>
<keyword evidence="6" id="KW-0472">Membrane</keyword>
<comment type="subcellular location">
    <subcellularLocation>
        <location evidence="1">Cell outer membrane</location>
    </subcellularLocation>
</comment>
<evidence type="ECO:0000256" key="6">
    <source>
        <dbReference type="ARBA" id="ARBA00023136"/>
    </source>
</evidence>
<dbReference type="PANTHER" id="PTHR30026:SF20">
    <property type="entry name" value="OUTER MEMBRANE PROTEIN TOLC"/>
    <property type="match status" value="1"/>
</dbReference>
<feature type="chain" id="PRO_5047191763" evidence="8">
    <location>
        <begin position="26"/>
        <end position="478"/>
    </location>
</feature>
<keyword evidence="3" id="KW-0813">Transport</keyword>
<dbReference type="Pfam" id="PF02321">
    <property type="entry name" value="OEP"/>
    <property type="match status" value="2"/>
</dbReference>
<protein>
    <submittedName>
        <fullName evidence="9">TolC family protein</fullName>
    </submittedName>
</protein>
<keyword evidence="4" id="KW-1134">Transmembrane beta strand</keyword>
<feature type="signal peptide" evidence="8">
    <location>
        <begin position="1"/>
        <end position="25"/>
    </location>
</feature>
<evidence type="ECO:0000256" key="1">
    <source>
        <dbReference type="ARBA" id="ARBA00004442"/>
    </source>
</evidence>
<dbReference type="EMBL" id="CP071091">
    <property type="protein sequence ID" value="QSQ15738.1"/>
    <property type="molecule type" value="Genomic_DNA"/>
</dbReference>
<evidence type="ECO:0000256" key="7">
    <source>
        <dbReference type="ARBA" id="ARBA00023237"/>
    </source>
</evidence>
<accession>A0ABX7NAQ5</accession>
<reference evidence="9 10" key="1">
    <citation type="submission" date="2021-02" db="EMBL/GenBank/DDBJ databases">
        <title>De Novo genome assembly of isolated myxobacteria.</title>
        <authorList>
            <person name="Stevens D.C."/>
        </authorList>
    </citation>
    <scope>NUCLEOTIDE SEQUENCE [LARGE SCALE GENOMIC DNA]</scope>
    <source>
        <strain evidence="9 10">SCHIC003</strain>
    </source>
</reference>
<evidence type="ECO:0000256" key="8">
    <source>
        <dbReference type="SAM" id="SignalP"/>
    </source>
</evidence>
<dbReference type="PANTHER" id="PTHR30026">
    <property type="entry name" value="OUTER MEMBRANE PROTEIN TOLC"/>
    <property type="match status" value="1"/>
</dbReference>
<organism evidence="9 10">
    <name type="scientific">Myxococcus landrumensis</name>
    <dbReference type="NCBI Taxonomy" id="2813577"/>
    <lineage>
        <taxon>Bacteria</taxon>
        <taxon>Pseudomonadati</taxon>
        <taxon>Myxococcota</taxon>
        <taxon>Myxococcia</taxon>
        <taxon>Myxococcales</taxon>
        <taxon>Cystobacterineae</taxon>
        <taxon>Myxococcaceae</taxon>
        <taxon>Myxococcus</taxon>
    </lineage>
</organism>
<gene>
    <name evidence="9" type="ORF">JY572_06665</name>
</gene>
<dbReference type="InterPro" id="IPR051906">
    <property type="entry name" value="TolC-like"/>
</dbReference>
<keyword evidence="7" id="KW-0998">Cell outer membrane</keyword>
<keyword evidence="8" id="KW-0732">Signal</keyword>
<evidence type="ECO:0000256" key="4">
    <source>
        <dbReference type="ARBA" id="ARBA00022452"/>
    </source>
</evidence>
<keyword evidence="5" id="KW-0812">Transmembrane</keyword>
<evidence type="ECO:0000256" key="2">
    <source>
        <dbReference type="ARBA" id="ARBA00007613"/>
    </source>
</evidence>
<evidence type="ECO:0000313" key="10">
    <source>
        <dbReference type="Proteomes" id="UP000663090"/>
    </source>
</evidence>
<dbReference type="InterPro" id="IPR003423">
    <property type="entry name" value="OMP_efflux"/>
</dbReference>
<dbReference type="Gene3D" id="1.20.1600.10">
    <property type="entry name" value="Outer membrane efflux proteins (OEP)"/>
    <property type="match status" value="1"/>
</dbReference>